<proteinExistence type="predicted"/>
<dbReference type="OrthoDB" id="7984201at2759"/>
<dbReference type="EMBL" id="JABAYA010000034">
    <property type="protein sequence ID" value="KAF7728577.1"/>
    <property type="molecule type" value="Genomic_DNA"/>
</dbReference>
<dbReference type="Pfam" id="PF26146">
    <property type="entry name" value="PI-PLC_X"/>
    <property type="match status" value="1"/>
</dbReference>
<evidence type="ECO:0000256" key="1">
    <source>
        <dbReference type="SAM" id="Phobius"/>
    </source>
</evidence>
<dbReference type="PANTHER" id="PTHR13593:SF140">
    <property type="entry name" value="PLC-LIKE PHOSPHODIESTERASE"/>
    <property type="match status" value="1"/>
</dbReference>
<accession>A0A8H7EQS9</accession>
<feature type="transmembrane region" description="Helical" evidence="1">
    <location>
        <begin position="290"/>
        <end position="306"/>
    </location>
</feature>
<reference evidence="2" key="1">
    <citation type="submission" date="2020-01" db="EMBL/GenBank/DDBJ databases">
        <title>Genome Sequencing of Three Apophysomyces-Like Fungal Strains Confirms a Novel Fungal Genus in the Mucoromycota with divergent Burkholderia-like Endosymbiotic Bacteria.</title>
        <authorList>
            <person name="Stajich J.E."/>
            <person name="Macias A.M."/>
            <person name="Carter-House D."/>
            <person name="Lovett B."/>
            <person name="Kasson L.R."/>
            <person name="Berry K."/>
            <person name="Grigoriev I."/>
            <person name="Chang Y."/>
            <person name="Spatafora J."/>
            <person name="Kasson M.T."/>
        </authorList>
    </citation>
    <scope>NUCLEOTIDE SEQUENCE</scope>
    <source>
        <strain evidence="2">NRRL A-21654</strain>
    </source>
</reference>
<gene>
    <name evidence="2" type="ORF">EC973_005803</name>
</gene>
<sequence>MTHNSYSYLPNVAANQVCPISSQLDDGVRGLKLSAVRPSNSSPSPPNVIHLCHTSCLLLDIGPANNTLAGIAQWVKNNPNEVITIMWNNLGDFKVADFVAAYEGTGLLEYAHFQTWQNWTWPTLQEMIASGKRVVNFLDEGSDQTTVPWLMAEFGYAFETPYNNVNESSFSCVIDRPQSPPNPTGIMYVMNHFLYRSIDLSGIPIEFPQKGTASITNSDSLLKQARECSTTFGRQPNFLEVDFYNRGETLQIAAQLNNVTYQDKGSVCNRTIVQSGAGGDPTSVASPSTGISWTAIIIMVGFVVIFL</sequence>
<evidence type="ECO:0000313" key="3">
    <source>
        <dbReference type="Proteomes" id="UP000605846"/>
    </source>
</evidence>
<dbReference type="PANTHER" id="PTHR13593">
    <property type="match status" value="1"/>
</dbReference>
<organism evidence="2 3">
    <name type="scientific">Apophysomyces ossiformis</name>
    <dbReference type="NCBI Taxonomy" id="679940"/>
    <lineage>
        <taxon>Eukaryota</taxon>
        <taxon>Fungi</taxon>
        <taxon>Fungi incertae sedis</taxon>
        <taxon>Mucoromycota</taxon>
        <taxon>Mucoromycotina</taxon>
        <taxon>Mucoromycetes</taxon>
        <taxon>Mucorales</taxon>
        <taxon>Mucorineae</taxon>
        <taxon>Mucoraceae</taxon>
        <taxon>Apophysomyces</taxon>
    </lineage>
</organism>
<evidence type="ECO:0000313" key="2">
    <source>
        <dbReference type="EMBL" id="KAF7728577.1"/>
    </source>
</evidence>
<dbReference type="GO" id="GO:0008081">
    <property type="term" value="F:phosphoric diester hydrolase activity"/>
    <property type="evidence" value="ECO:0007669"/>
    <property type="project" value="InterPro"/>
</dbReference>
<comment type="caution">
    <text evidence="2">The sequence shown here is derived from an EMBL/GenBank/DDBJ whole genome shotgun (WGS) entry which is preliminary data.</text>
</comment>
<keyword evidence="1" id="KW-0812">Transmembrane</keyword>
<keyword evidence="1" id="KW-0472">Membrane</keyword>
<keyword evidence="1" id="KW-1133">Transmembrane helix</keyword>
<dbReference type="SUPFAM" id="SSF51695">
    <property type="entry name" value="PLC-like phosphodiesterases"/>
    <property type="match status" value="1"/>
</dbReference>
<keyword evidence="3" id="KW-1185">Reference proteome</keyword>
<dbReference type="Proteomes" id="UP000605846">
    <property type="component" value="Unassembled WGS sequence"/>
</dbReference>
<name>A0A8H7EQS9_9FUNG</name>
<protein>
    <recommendedName>
        <fullName evidence="4">PLC-like phosphodiesterase</fullName>
    </recommendedName>
</protein>
<dbReference type="AlphaFoldDB" id="A0A8H7EQS9"/>
<dbReference type="Gene3D" id="3.20.20.190">
    <property type="entry name" value="Phosphatidylinositol (PI) phosphodiesterase"/>
    <property type="match status" value="1"/>
</dbReference>
<dbReference type="GO" id="GO:0006629">
    <property type="term" value="P:lipid metabolic process"/>
    <property type="evidence" value="ECO:0007669"/>
    <property type="project" value="InterPro"/>
</dbReference>
<dbReference type="InterPro" id="IPR017946">
    <property type="entry name" value="PLC-like_Pdiesterase_TIM-brl"/>
</dbReference>
<evidence type="ECO:0008006" key="4">
    <source>
        <dbReference type="Google" id="ProtNLM"/>
    </source>
</evidence>
<dbReference type="InterPro" id="IPR051057">
    <property type="entry name" value="PI-PLC_domain"/>
</dbReference>